<proteinExistence type="predicted"/>
<dbReference type="GeneID" id="20652115"/>
<reference evidence="2 3" key="1">
    <citation type="journal article" date="2006" name="Science">
        <title>Phytophthora genome sequences uncover evolutionary origins and mechanisms of pathogenesis.</title>
        <authorList>
            <person name="Tyler B.M."/>
            <person name="Tripathy S."/>
            <person name="Zhang X."/>
            <person name="Dehal P."/>
            <person name="Jiang R.H."/>
            <person name="Aerts A."/>
            <person name="Arredondo F.D."/>
            <person name="Baxter L."/>
            <person name="Bensasson D."/>
            <person name="Beynon J.L."/>
            <person name="Chapman J."/>
            <person name="Damasceno C.M."/>
            <person name="Dorrance A.E."/>
            <person name="Dou D."/>
            <person name="Dickerman A.W."/>
            <person name="Dubchak I.L."/>
            <person name="Garbelotto M."/>
            <person name="Gijzen M."/>
            <person name="Gordon S.G."/>
            <person name="Govers F."/>
            <person name="Grunwald N.J."/>
            <person name="Huang W."/>
            <person name="Ivors K.L."/>
            <person name="Jones R.W."/>
            <person name="Kamoun S."/>
            <person name="Krampis K."/>
            <person name="Lamour K.H."/>
            <person name="Lee M.K."/>
            <person name="McDonald W.H."/>
            <person name="Medina M."/>
            <person name="Meijer H.J."/>
            <person name="Nordberg E.K."/>
            <person name="Maclean D.J."/>
            <person name="Ospina-Giraldo M.D."/>
            <person name="Morris P.F."/>
            <person name="Phuntumart V."/>
            <person name="Putnam N.H."/>
            <person name="Rash S."/>
            <person name="Rose J.K."/>
            <person name="Sakihama Y."/>
            <person name="Salamov A.A."/>
            <person name="Savidor A."/>
            <person name="Scheuring C.F."/>
            <person name="Smith B.M."/>
            <person name="Sobral B.W."/>
            <person name="Terry A."/>
            <person name="Torto-Alalibo T.A."/>
            <person name="Win J."/>
            <person name="Xu Z."/>
            <person name="Zhang H."/>
            <person name="Grigoriev I.V."/>
            <person name="Rokhsar D.S."/>
            <person name="Boore J.L."/>
        </authorList>
    </citation>
    <scope>NUCLEOTIDE SEQUENCE [LARGE SCALE GENOMIC DNA]</scope>
    <source>
        <strain evidence="2 3">P6497</strain>
    </source>
</reference>
<dbReference type="InParanoid" id="G5A6N0"/>
<dbReference type="RefSeq" id="XP_009535618.1">
    <property type="nucleotide sequence ID" value="XM_009537323.1"/>
</dbReference>
<dbReference type="Proteomes" id="UP000002640">
    <property type="component" value="Unassembled WGS sequence"/>
</dbReference>
<dbReference type="SMR" id="G5A6N0"/>
<gene>
    <name evidence="2" type="ORF">PHYSODRAFT_420499</name>
</gene>
<protein>
    <submittedName>
        <fullName evidence="2">Uncharacterized protein</fullName>
    </submittedName>
</protein>
<feature type="region of interest" description="Disordered" evidence="1">
    <location>
        <begin position="13"/>
        <end position="41"/>
    </location>
</feature>
<feature type="compositionally biased region" description="Basic and acidic residues" evidence="1">
    <location>
        <begin position="25"/>
        <end position="40"/>
    </location>
</feature>
<evidence type="ECO:0000313" key="2">
    <source>
        <dbReference type="EMBL" id="EGZ08985.1"/>
    </source>
</evidence>
<dbReference type="KEGG" id="psoj:PHYSODRAFT_420499"/>
<keyword evidence="3" id="KW-1185">Reference proteome</keyword>
<evidence type="ECO:0000313" key="3">
    <source>
        <dbReference type="Proteomes" id="UP000002640"/>
    </source>
</evidence>
<dbReference type="AlphaFoldDB" id="G5A6N0"/>
<sequence length="59" mass="7113">MCEFCNMQCDSRRHPSNHRRFCKNNPDREKTKEKREKADDQGGYCSICDIPYKKRSAYH</sequence>
<organism evidence="2 3">
    <name type="scientific">Phytophthora sojae (strain P6497)</name>
    <name type="common">Soybean stem and root rot agent</name>
    <name type="synonym">Phytophthora megasperma f. sp. glycines</name>
    <dbReference type="NCBI Taxonomy" id="1094619"/>
    <lineage>
        <taxon>Eukaryota</taxon>
        <taxon>Sar</taxon>
        <taxon>Stramenopiles</taxon>
        <taxon>Oomycota</taxon>
        <taxon>Peronosporomycetes</taxon>
        <taxon>Peronosporales</taxon>
        <taxon>Peronosporaceae</taxon>
        <taxon>Phytophthora</taxon>
    </lineage>
</organism>
<dbReference type="EMBL" id="JH159160">
    <property type="protein sequence ID" value="EGZ08985.1"/>
    <property type="molecule type" value="Genomic_DNA"/>
</dbReference>
<accession>G5A6N0</accession>
<evidence type="ECO:0000256" key="1">
    <source>
        <dbReference type="SAM" id="MobiDB-lite"/>
    </source>
</evidence>
<name>G5A6N0_PHYSP</name>
<feature type="non-terminal residue" evidence="2">
    <location>
        <position position="59"/>
    </location>
</feature>